<keyword evidence="5 9" id="KW-1133">Transmembrane helix</keyword>
<dbReference type="PROSITE" id="PS50048">
    <property type="entry name" value="ZN2_CY6_FUNGAL_2"/>
    <property type="match status" value="1"/>
</dbReference>
<dbReference type="GO" id="GO:0022857">
    <property type="term" value="F:transmembrane transporter activity"/>
    <property type="evidence" value="ECO:0007669"/>
    <property type="project" value="InterPro"/>
</dbReference>
<evidence type="ECO:0000313" key="13">
    <source>
        <dbReference type="Proteomes" id="UP000006753"/>
    </source>
</evidence>
<dbReference type="Pfam" id="PF06609">
    <property type="entry name" value="TRI12"/>
    <property type="match status" value="1"/>
</dbReference>
<feature type="transmembrane region" description="Helical" evidence="9">
    <location>
        <begin position="1193"/>
        <end position="1218"/>
    </location>
</feature>
<feature type="transmembrane region" description="Helical" evidence="9">
    <location>
        <begin position="929"/>
        <end position="954"/>
    </location>
</feature>
<dbReference type="InParanoid" id="K1W675"/>
<dbReference type="KEGG" id="mbe:MBM_09326"/>
<dbReference type="GO" id="GO:0008270">
    <property type="term" value="F:zinc ion binding"/>
    <property type="evidence" value="ECO:0007669"/>
    <property type="project" value="InterPro"/>
</dbReference>
<feature type="compositionally biased region" description="Polar residues" evidence="8">
    <location>
        <begin position="332"/>
        <end position="342"/>
    </location>
</feature>
<dbReference type="GeneID" id="18765261"/>
<dbReference type="GO" id="GO:0000976">
    <property type="term" value="F:transcription cis-regulatory region binding"/>
    <property type="evidence" value="ECO:0007669"/>
    <property type="project" value="TreeGrafter"/>
</dbReference>
<dbReference type="Pfam" id="PF00172">
    <property type="entry name" value="Zn_clus"/>
    <property type="match status" value="1"/>
</dbReference>
<dbReference type="SUPFAM" id="SSF103473">
    <property type="entry name" value="MFS general substrate transporter"/>
    <property type="match status" value="2"/>
</dbReference>
<evidence type="ECO:0000313" key="12">
    <source>
        <dbReference type="EMBL" id="EKD12460.1"/>
    </source>
</evidence>
<feature type="transmembrane region" description="Helical" evidence="9">
    <location>
        <begin position="1424"/>
        <end position="1445"/>
    </location>
</feature>
<feature type="transmembrane region" description="Helical" evidence="9">
    <location>
        <begin position="1154"/>
        <end position="1173"/>
    </location>
</feature>
<gene>
    <name evidence="12" type="ORF">MBM_09326</name>
</gene>
<keyword evidence="4 9" id="KW-0812">Transmembrane</keyword>
<dbReference type="InterPro" id="IPR001138">
    <property type="entry name" value="Zn2Cys6_DnaBD"/>
</dbReference>
<evidence type="ECO:0000256" key="5">
    <source>
        <dbReference type="ARBA" id="ARBA00022989"/>
    </source>
</evidence>
<comment type="subcellular location">
    <subcellularLocation>
        <location evidence="2">Membrane</location>
        <topology evidence="2">Multi-pass membrane protein</topology>
    </subcellularLocation>
    <subcellularLocation>
        <location evidence="1">Nucleus</location>
    </subcellularLocation>
</comment>
<feature type="transmembrane region" description="Helical" evidence="9">
    <location>
        <begin position="1123"/>
        <end position="1142"/>
    </location>
</feature>
<feature type="transmembrane region" description="Helical" evidence="9">
    <location>
        <begin position="1325"/>
        <end position="1345"/>
    </location>
</feature>
<keyword evidence="7" id="KW-0539">Nucleus</keyword>
<feature type="region of interest" description="Disordered" evidence="8">
    <location>
        <begin position="147"/>
        <end position="172"/>
    </location>
</feature>
<feature type="transmembrane region" description="Helical" evidence="9">
    <location>
        <begin position="966"/>
        <end position="985"/>
    </location>
</feature>
<keyword evidence="3" id="KW-0813">Transport</keyword>
<dbReference type="OrthoDB" id="3886144at2759"/>
<feature type="transmembrane region" description="Helical" evidence="9">
    <location>
        <begin position="1055"/>
        <end position="1075"/>
    </location>
</feature>
<organism evidence="12 13">
    <name type="scientific">Marssonina brunnea f. sp. multigermtubi (strain MB_m1)</name>
    <name type="common">Marssonina leaf spot fungus</name>
    <dbReference type="NCBI Taxonomy" id="1072389"/>
    <lineage>
        <taxon>Eukaryota</taxon>
        <taxon>Fungi</taxon>
        <taxon>Dikarya</taxon>
        <taxon>Ascomycota</taxon>
        <taxon>Pezizomycotina</taxon>
        <taxon>Leotiomycetes</taxon>
        <taxon>Helotiales</taxon>
        <taxon>Drepanopezizaceae</taxon>
        <taxon>Drepanopeziza</taxon>
    </lineage>
</organism>
<feature type="region of interest" description="Disordered" evidence="8">
    <location>
        <begin position="331"/>
        <end position="350"/>
    </location>
</feature>
<dbReference type="GO" id="GO:0016020">
    <property type="term" value="C:membrane"/>
    <property type="evidence" value="ECO:0007669"/>
    <property type="project" value="UniProtKB-SubCell"/>
</dbReference>
<dbReference type="PROSITE" id="PS00463">
    <property type="entry name" value="ZN2_CY6_FUNGAL_1"/>
    <property type="match status" value="1"/>
</dbReference>
<dbReference type="InterPro" id="IPR010573">
    <property type="entry name" value="MFS_Str1/Tri12-like"/>
</dbReference>
<feature type="transmembrane region" description="Helical" evidence="9">
    <location>
        <begin position="1230"/>
        <end position="1252"/>
    </location>
</feature>
<dbReference type="PANTHER" id="PTHR37534:SF47">
    <property type="entry name" value="ZN(2)-C6 FUNGAL-TYPE DOMAIN-CONTAINING PROTEIN"/>
    <property type="match status" value="1"/>
</dbReference>
<evidence type="ECO:0000256" key="4">
    <source>
        <dbReference type="ARBA" id="ARBA00022692"/>
    </source>
</evidence>
<dbReference type="eggNOG" id="KOG0254">
    <property type="taxonomic scope" value="Eukaryota"/>
</dbReference>
<evidence type="ECO:0000259" key="11">
    <source>
        <dbReference type="PROSITE" id="PS50850"/>
    </source>
</evidence>
<evidence type="ECO:0000256" key="8">
    <source>
        <dbReference type="SAM" id="MobiDB-lite"/>
    </source>
</evidence>
<dbReference type="InterPro" id="IPR005829">
    <property type="entry name" value="Sugar_transporter_CS"/>
</dbReference>
<dbReference type="SUPFAM" id="SSF57701">
    <property type="entry name" value="Zn2/Cys6 DNA-binding domain"/>
    <property type="match status" value="1"/>
</dbReference>
<feature type="compositionally biased region" description="Pro residues" evidence="8">
    <location>
        <begin position="19"/>
        <end position="31"/>
    </location>
</feature>
<evidence type="ECO:0000256" key="2">
    <source>
        <dbReference type="ARBA" id="ARBA00004141"/>
    </source>
</evidence>
<feature type="region of interest" description="Disordered" evidence="8">
    <location>
        <begin position="1"/>
        <end position="55"/>
    </location>
</feature>
<evidence type="ECO:0000259" key="10">
    <source>
        <dbReference type="PROSITE" id="PS50048"/>
    </source>
</evidence>
<dbReference type="PROSITE" id="PS00216">
    <property type="entry name" value="SUGAR_TRANSPORT_1"/>
    <property type="match status" value="1"/>
</dbReference>
<proteinExistence type="predicted"/>
<dbReference type="CDD" id="cd00067">
    <property type="entry name" value="GAL4"/>
    <property type="match status" value="1"/>
</dbReference>
<reference evidence="12 13" key="1">
    <citation type="journal article" date="2012" name="BMC Genomics">
        <title>Sequencing the genome of Marssonina brunnea reveals fungus-poplar co-evolution.</title>
        <authorList>
            <person name="Zhu S."/>
            <person name="Cao Y.-Z."/>
            <person name="Jiang C."/>
            <person name="Tan B.-Y."/>
            <person name="Wang Z."/>
            <person name="Feng S."/>
            <person name="Zhang L."/>
            <person name="Su X.-H."/>
            <person name="Brejova B."/>
            <person name="Vinar T."/>
            <person name="Xu M."/>
            <person name="Wang M.-X."/>
            <person name="Zhang S.-G."/>
            <person name="Huang M.-R."/>
            <person name="Wu R."/>
            <person name="Zhou Y."/>
        </authorList>
    </citation>
    <scope>NUCLEOTIDE SEQUENCE [LARGE SCALE GENOMIC DNA]</scope>
    <source>
        <strain evidence="12 13">MB_m1</strain>
    </source>
</reference>
<feature type="transmembrane region" description="Helical" evidence="9">
    <location>
        <begin position="1292"/>
        <end position="1313"/>
    </location>
</feature>
<dbReference type="InterPro" id="IPR021858">
    <property type="entry name" value="Fun_TF"/>
</dbReference>
<feature type="region of interest" description="Disordered" evidence="8">
    <location>
        <begin position="266"/>
        <end position="289"/>
    </location>
</feature>
<dbReference type="Pfam" id="PF11951">
    <property type="entry name" value="Fungal_trans_2"/>
    <property type="match status" value="1"/>
</dbReference>
<evidence type="ECO:0000256" key="7">
    <source>
        <dbReference type="ARBA" id="ARBA00023242"/>
    </source>
</evidence>
<keyword evidence="13" id="KW-1185">Reference proteome</keyword>
<feature type="compositionally biased region" description="Low complexity" evidence="8">
    <location>
        <begin position="276"/>
        <end position="288"/>
    </location>
</feature>
<accession>K1W675</accession>
<feature type="compositionally biased region" description="Low complexity" evidence="8">
    <location>
        <begin position="158"/>
        <end position="169"/>
    </location>
</feature>
<dbReference type="PANTHER" id="PTHR37534">
    <property type="entry name" value="TRANSCRIPTIONAL ACTIVATOR PROTEIN UGA3"/>
    <property type="match status" value="1"/>
</dbReference>
<dbReference type="GO" id="GO:0005634">
    <property type="term" value="C:nucleus"/>
    <property type="evidence" value="ECO:0007669"/>
    <property type="project" value="UniProtKB-SubCell"/>
</dbReference>
<feature type="transmembrane region" description="Helical" evidence="9">
    <location>
        <begin position="1021"/>
        <end position="1043"/>
    </location>
</feature>
<dbReference type="InterPro" id="IPR036864">
    <property type="entry name" value="Zn2-C6_fun-type_DNA-bd_sf"/>
</dbReference>
<feature type="compositionally biased region" description="Low complexity" evidence="8">
    <location>
        <begin position="37"/>
        <end position="48"/>
    </location>
</feature>
<dbReference type="InterPro" id="IPR036259">
    <property type="entry name" value="MFS_trans_sf"/>
</dbReference>
<feature type="transmembrane region" description="Helical" evidence="9">
    <location>
        <begin position="997"/>
        <end position="1015"/>
    </location>
</feature>
<name>K1W675_MARBU</name>
<dbReference type="SMART" id="SM00066">
    <property type="entry name" value="GAL4"/>
    <property type="match status" value="1"/>
</dbReference>
<dbReference type="Gene3D" id="1.20.1250.20">
    <property type="entry name" value="MFS general substrate transporter like domains"/>
    <property type="match status" value="1"/>
</dbReference>
<dbReference type="Gene3D" id="4.10.240.10">
    <property type="entry name" value="Zn(2)-C6 fungal-type DNA-binding domain"/>
    <property type="match status" value="1"/>
</dbReference>
<sequence length="1457" mass="159564">METITIPSPTAFLASPVLKPAPEPPPLPPPPLKRRPAATNKTTTNGKKLSGVVKPKQSKSRNGCITCKAKRLKCDETKPSCQQCHKRSVTCGGYKKDFKWRPFEETTFNTKVAPPRPNRSTTIPHFILASTPWLILCGLFADAVVSNNDPQPEPAPSPSDASTTSTPGAEPDVSMQESFFQAAAPTIPSPSFTPPPIFGPPNLDVDHAPIFDMSPPPYMGELPRPRFEADCIARSLSSLFDDSAPPDTSRPSFSGQSPSIIDLLLPGSELSPRRGTVTMPPSTTNTTPIMGPSLLMDHSLFTMDPLDDDVEEIIRVPRVSEADMWMVRNPVHSRSSTTSPTIPQDDPNNKIYRQPEVLAGSAEMLMLRFDKQTCGILSVKDGPTENPWRTLIWPLARESPALYHAIASLTAFHTSKEKPALRVDGMEHMRKSIRSLATNIEKMRTDTALATTLVLAFSESWDQHISTGIEHLRGARILVKQALASQRKSNVSGDDFARLRFLCNTWVYMDVIARLTSVEEDDSNGFEDVLAPLNGPFHSNEIDPLMGCASSLFPLIGRVANLCRKVRRVKSNSIAIISQAMELKEAIVQWSPPPLLEIERPEDPTSEIQHALQTAEAYRYSTLLYLHQAVPEIPSWTSAQLAKKVLVYLATVPLSSRLVIVQIYPLLAAGCEAYDNEDRQWVEERWQSMASRMWIGNIDRCWEVMQEVWSRRDAAEAAKNAAEKGKMRPATSMMIYSESSKRKFEEELAMDGMFSFSEMLNDTASSAKWQRGARSVSGSFPPNTATERRRIHEPLDEEMDVEVTVRGRMHWVGVMKDWGWETAGIRNLCSVAIDARSPFTPQQISINTQGAPDTPKSPCLPAYLPTQSLRMQAAERLNSDEEKANDATPYSPTSATHHGDMGLSKLESEDILAPANTASTIQNKRTLGLVMTMAGFSITFVVAEVIPLFLITLFTVIAYDLGAGELAIWLLVTQFIAIGSTVPFVGPLVDLLGRKSTTLFSLFLTVISMILLGTTQNIAGAIGAMVISGMGIGIQLLTSIAAVTELVPISQRGITIGYIVMGFIPFAPASLYGQLLTEASWRYVPIVIGGLAIIGFVILAIWYKPPPRINSLGLSKMDVLKRLDWIGAFLSISGVTIFLVGLNWGNQPYPWHSAHVIACLTVGLALLVIFVVYEKFFVKYPLFPGTLIQHPRLFWVICFLCLTAGVNFIPVVVFWIIQVYTVYGASFRDAGIYLLPIGFCITGGAIISAALMTAFKKKIHFVLLFFCIMQTAGLGSMAAINPENINTAWAPLVIGLIGVGGVLLPSQVVFSIISPDELIGTSIALSIVIRSIGQVIGVSMFYNLFHKHIADLASHDLRIFYLPAILNGFTPGLDAQADVAELITTLSAGPFSAYADHFNITDPAKIAAIQEAGHNLYKGAFPELYLVSIAFGGAAVISCFGLFGISDFINENVAVHL</sequence>
<dbReference type="InterPro" id="IPR020846">
    <property type="entry name" value="MFS_dom"/>
</dbReference>
<feature type="region of interest" description="Disordered" evidence="8">
    <location>
        <begin position="874"/>
        <end position="899"/>
    </location>
</feature>
<dbReference type="EMBL" id="JH921457">
    <property type="protein sequence ID" value="EKD12460.1"/>
    <property type="molecule type" value="Genomic_DNA"/>
</dbReference>
<dbReference type="GO" id="GO:0045944">
    <property type="term" value="P:positive regulation of transcription by RNA polymerase II"/>
    <property type="evidence" value="ECO:0007669"/>
    <property type="project" value="TreeGrafter"/>
</dbReference>
<evidence type="ECO:0000256" key="9">
    <source>
        <dbReference type="SAM" id="Phobius"/>
    </source>
</evidence>
<keyword evidence="6 9" id="KW-0472">Membrane</keyword>
<evidence type="ECO:0000256" key="6">
    <source>
        <dbReference type="ARBA" id="ARBA00023136"/>
    </source>
</evidence>
<dbReference type="GO" id="GO:0000981">
    <property type="term" value="F:DNA-binding transcription factor activity, RNA polymerase II-specific"/>
    <property type="evidence" value="ECO:0007669"/>
    <property type="project" value="InterPro"/>
</dbReference>
<evidence type="ECO:0000256" key="3">
    <source>
        <dbReference type="ARBA" id="ARBA00022448"/>
    </source>
</evidence>
<evidence type="ECO:0000256" key="1">
    <source>
        <dbReference type="ARBA" id="ARBA00004123"/>
    </source>
</evidence>
<feature type="transmembrane region" description="Helical" evidence="9">
    <location>
        <begin position="1081"/>
        <end position="1103"/>
    </location>
</feature>
<dbReference type="HOGENOM" id="CLU_250960_0_0_1"/>
<feature type="transmembrane region" description="Helical" evidence="9">
    <location>
        <begin position="1259"/>
        <end position="1280"/>
    </location>
</feature>
<protein>
    <submittedName>
        <fullName evidence="12">C6 finger domain-containing protein</fullName>
    </submittedName>
</protein>
<feature type="region of interest" description="Disordered" evidence="8">
    <location>
        <begin position="239"/>
        <end position="258"/>
    </location>
</feature>
<feature type="compositionally biased region" description="Polar residues" evidence="8">
    <location>
        <begin position="249"/>
        <end position="258"/>
    </location>
</feature>
<feature type="domain" description="Major facilitator superfamily (MFS) profile" evidence="11">
    <location>
        <begin position="927"/>
        <end position="1380"/>
    </location>
</feature>
<dbReference type="Proteomes" id="UP000006753">
    <property type="component" value="Unassembled WGS sequence"/>
</dbReference>
<feature type="domain" description="Zn(2)-C6 fungal-type" evidence="10">
    <location>
        <begin position="63"/>
        <end position="91"/>
    </location>
</feature>
<dbReference type="PROSITE" id="PS50850">
    <property type="entry name" value="MFS"/>
    <property type="match status" value="1"/>
</dbReference>